<gene>
    <name evidence="1" type="primary">klhl15</name>
    <name evidence="1" type="ORF">CM83_5447</name>
</gene>
<dbReference type="AlphaFoldDB" id="A0A0A9VSF5"/>
<reference evidence="1" key="1">
    <citation type="journal article" date="2014" name="PLoS ONE">
        <title>Transcriptome-Based Identification of ABC Transporters in the Western Tarnished Plant Bug Lygus hesperus.</title>
        <authorList>
            <person name="Hull J.J."/>
            <person name="Chaney K."/>
            <person name="Geib S.M."/>
            <person name="Fabrick J.A."/>
            <person name="Brent C.S."/>
            <person name="Walsh D."/>
            <person name="Lavine L.C."/>
        </authorList>
    </citation>
    <scope>NUCLEOTIDE SEQUENCE</scope>
</reference>
<feature type="non-terminal residue" evidence="1">
    <location>
        <position position="101"/>
    </location>
</feature>
<accession>A0A0A9VSF5</accession>
<sequence>EESQKWCSSMNVVSGVELCWYPVGLCNGRVDISKPSLPSKNITLHGYISSGSARSKSANASCVFGPARSCLLHHHSSREPLIYVFSTCSTITFTLRQMIRP</sequence>
<evidence type="ECO:0000313" key="1">
    <source>
        <dbReference type="EMBL" id="JAF98648.1"/>
    </source>
</evidence>
<feature type="non-terminal residue" evidence="1">
    <location>
        <position position="1"/>
    </location>
</feature>
<protein>
    <submittedName>
        <fullName evidence="1">Kelch-like protein 15</fullName>
    </submittedName>
</protein>
<dbReference type="EMBL" id="GBHO01044955">
    <property type="protein sequence ID" value="JAF98648.1"/>
    <property type="molecule type" value="Transcribed_RNA"/>
</dbReference>
<name>A0A0A9VSF5_LYGHE</name>
<organism evidence="1">
    <name type="scientific">Lygus hesperus</name>
    <name type="common">Western plant bug</name>
    <dbReference type="NCBI Taxonomy" id="30085"/>
    <lineage>
        <taxon>Eukaryota</taxon>
        <taxon>Metazoa</taxon>
        <taxon>Ecdysozoa</taxon>
        <taxon>Arthropoda</taxon>
        <taxon>Hexapoda</taxon>
        <taxon>Insecta</taxon>
        <taxon>Pterygota</taxon>
        <taxon>Neoptera</taxon>
        <taxon>Paraneoptera</taxon>
        <taxon>Hemiptera</taxon>
        <taxon>Heteroptera</taxon>
        <taxon>Panheteroptera</taxon>
        <taxon>Cimicomorpha</taxon>
        <taxon>Miridae</taxon>
        <taxon>Mirini</taxon>
        <taxon>Lygus</taxon>
    </lineage>
</organism>
<reference evidence="1" key="2">
    <citation type="submission" date="2014-07" db="EMBL/GenBank/DDBJ databases">
        <authorList>
            <person name="Hull J."/>
        </authorList>
    </citation>
    <scope>NUCLEOTIDE SEQUENCE</scope>
</reference>
<proteinExistence type="predicted"/>